<keyword evidence="1" id="KW-0732">Signal</keyword>
<reference evidence="4" key="1">
    <citation type="submission" date="2020-02" db="EMBL/GenBank/DDBJ databases">
        <authorList>
            <person name="Meier V. D."/>
        </authorList>
    </citation>
    <scope>NUCLEOTIDE SEQUENCE</scope>
    <source>
        <strain evidence="4">AVDCRST_MAG20</strain>
    </source>
</reference>
<dbReference type="GO" id="GO:0016829">
    <property type="term" value="F:lyase activity"/>
    <property type="evidence" value="ECO:0007669"/>
    <property type="project" value="UniProtKB-KW"/>
</dbReference>
<protein>
    <recommendedName>
        <fullName evidence="3">Alginate lyase domain-containing protein</fullName>
    </recommendedName>
</protein>
<evidence type="ECO:0000259" key="3">
    <source>
        <dbReference type="Pfam" id="PF05426"/>
    </source>
</evidence>
<dbReference type="EMBL" id="CADCSY010000092">
    <property type="protein sequence ID" value="CAA9247654.1"/>
    <property type="molecule type" value="Genomic_DNA"/>
</dbReference>
<accession>A0A6J4IDX2</accession>
<evidence type="ECO:0000256" key="2">
    <source>
        <dbReference type="ARBA" id="ARBA00023239"/>
    </source>
</evidence>
<dbReference type="SUPFAM" id="SSF48230">
    <property type="entry name" value="Chondroitin AC/alginate lyase"/>
    <property type="match status" value="1"/>
</dbReference>
<organism evidence="4">
    <name type="scientific">uncultured Acidimicrobiales bacterium</name>
    <dbReference type="NCBI Taxonomy" id="310071"/>
    <lineage>
        <taxon>Bacteria</taxon>
        <taxon>Bacillati</taxon>
        <taxon>Actinomycetota</taxon>
        <taxon>Acidimicrobiia</taxon>
        <taxon>Acidimicrobiales</taxon>
        <taxon>environmental samples</taxon>
    </lineage>
</organism>
<dbReference type="AlphaFoldDB" id="A0A6J4IDX2"/>
<evidence type="ECO:0000256" key="1">
    <source>
        <dbReference type="ARBA" id="ARBA00022729"/>
    </source>
</evidence>
<feature type="domain" description="Alginate lyase" evidence="3">
    <location>
        <begin position="118"/>
        <end position="239"/>
    </location>
</feature>
<gene>
    <name evidence="4" type="ORF">AVDCRST_MAG20-2182</name>
</gene>
<keyword evidence="2" id="KW-0456">Lyase</keyword>
<dbReference type="InterPro" id="IPR008397">
    <property type="entry name" value="Alginate_lyase_dom"/>
</dbReference>
<evidence type="ECO:0000313" key="4">
    <source>
        <dbReference type="EMBL" id="CAA9247654.1"/>
    </source>
</evidence>
<name>A0A6J4IDX2_9ACTN</name>
<dbReference type="Gene3D" id="1.50.10.100">
    <property type="entry name" value="Chondroitin AC/alginate lyase"/>
    <property type="match status" value="1"/>
</dbReference>
<dbReference type="Pfam" id="PF05426">
    <property type="entry name" value="Alginate_lyase"/>
    <property type="match status" value="1"/>
</dbReference>
<dbReference type="GO" id="GO:0042597">
    <property type="term" value="C:periplasmic space"/>
    <property type="evidence" value="ECO:0007669"/>
    <property type="project" value="InterPro"/>
</dbReference>
<dbReference type="InterPro" id="IPR008929">
    <property type="entry name" value="Chondroitin_lyas"/>
</dbReference>
<proteinExistence type="predicted"/>
<sequence length="396" mass="43041">MRRTAKAQHGVRFGIAGGLLLLVTAGTWSQLLPDPFPSGGAAVEATSAAGSPTTVPVARAAAWDATREPVEGIWISRAELAPLARSGAAWERVKAAADGDLGVATVADFNANHDVRTLAVALVYGATGDETYRSKAAEAIMAVIGTEAAGEAVMLGRNVVSYVIAADLIDLASFDPAREAAFRAWIDQARTRPFPDRTMIENDELRTNNHGRVAGAARAAIAVYLDDQAELDRTARVFKGFLGDQQAHVGFEYKNGVTWQSDPDEPSGIVPVDGTKDGHLIDGALPEEMRRGCDFQWPPCPTGYPWEGLGGVVVEAEILSRAGYDAWEWEDRAILRSVTFLDRLERQHGQWWAAGDDTWQPWLLNEVYDTTFPTLDANIGKNMGWTDWMYQQREGG</sequence>